<dbReference type="InterPro" id="IPR006037">
    <property type="entry name" value="RCK_C"/>
</dbReference>
<protein>
    <submittedName>
        <fullName evidence="9">Sodium:sulfate symporter</fullName>
    </submittedName>
</protein>
<feature type="transmembrane region" description="Helical" evidence="7">
    <location>
        <begin position="6"/>
        <end position="23"/>
    </location>
</feature>
<feature type="transmembrane region" description="Helical" evidence="7">
    <location>
        <begin position="545"/>
        <end position="563"/>
    </location>
</feature>
<dbReference type="PANTHER" id="PTHR43652">
    <property type="entry name" value="BASIC AMINO ACID ANTIPORTER YFCC-RELATED"/>
    <property type="match status" value="1"/>
</dbReference>
<dbReference type="GO" id="GO:0006813">
    <property type="term" value="P:potassium ion transport"/>
    <property type="evidence" value="ECO:0007669"/>
    <property type="project" value="InterPro"/>
</dbReference>
<gene>
    <name evidence="9" type="ORF">GCM10010989_19820</name>
</gene>
<feature type="transmembrane region" description="Helical" evidence="7">
    <location>
        <begin position="188"/>
        <end position="208"/>
    </location>
</feature>
<dbReference type="Pfam" id="PF03600">
    <property type="entry name" value="CitMHS"/>
    <property type="match status" value="1"/>
</dbReference>
<comment type="subcellular location">
    <subcellularLocation>
        <location evidence="1">Membrane</location>
        <topology evidence="1">Multi-pass membrane protein</topology>
    </subcellularLocation>
</comment>
<feature type="transmembrane region" description="Helical" evidence="7">
    <location>
        <begin position="30"/>
        <end position="49"/>
    </location>
</feature>
<dbReference type="EMBL" id="BMIO01000005">
    <property type="protein sequence ID" value="GGD45662.1"/>
    <property type="molecule type" value="Genomic_DNA"/>
</dbReference>
<feature type="transmembrane region" description="Helical" evidence="7">
    <location>
        <begin position="127"/>
        <end position="144"/>
    </location>
</feature>
<keyword evidence="10" id="KW-1185">Reference proteome</keyword>
<name>A0A916YI28_9SPHN</name>
<evidence type="ECO:0000313" key="9">
    <source>
        <dbReference type="EMBL" id="GGD45662.1"/>
    </source>
</evidence>
<feature type="transmembrane region" description="Helical" evidence="7">
    <location>
        <begin position="69"/>
        <end position="89"/>
    </location>
</feature>
<dbReference type="PROSITE" id="PS51202">
    <property type="entry name" value="RCK_C"/>
    <property type="match status" value="1"/>
</dbReference>
<reference evidence="9 10" key="1">
    <citation type="journal article" date="2014" name="Int. J. Syst. Evol. Microbiol.">
        <title>Complete genome sequence of Corynebacterium casei LMG S-19264T (=DSM 44701T), isolated from a smear-ripened cheese.</title>
        <authorList>
            <consortium name="US DOE Joint Genome Institute (JGI-PGF)"/>
            <person name="Walter F."/>
            <person name="Albersmeier A."/>
            <person name="Kalinowski J."/>
            <person name="Ruckert C."/>
        </authorList>
    </citation>
    <scope>NUCLEOTIDE SEQUENCE [LARGE SCALE GENOMIC DNA]</scope>
    <source>
        <strain evidence="9 10">CGMCC 1.15358</strain>
    </source>
</reference>
<feature type="transmembrane region" description="Helical" evidence="7">
    <location>
        <begin position="101"/>
        <end position="121"/>
    </location>
</feature>
<dbReference type="Gene3D" id="3.30.70.1450">
    <property type="entry name" value="Regulator of K+ conductance, C-terminal domain"/>
    <property type="match status" value="1"/>
</dbReference>
<proteinExistence type="predicted"/>
<keyword evidence="2" id="KW-0813">Transport</keyword>
<evidence type="ECO:0000313" key="10">
    <source>
        <dbReference type="Proteomes" id="UP000598997"/>
    </source>
</evidence>
<accession>A0A916YI28</accession>
<evidence type="ECO:0000256" key="3">
    <source>
        <dbReference type="ARBA" id="ARBA00022692"/>
    </source>
</evidence>
<dbReference type="GO" id="GO:0005886">
    <property type="term" value="C:plasma membrane"/>
    <property type="evidence" value="ECO:0007669"/>
    <property type="project" value="TreeGrafter"/>
</dbReference>
<evidence type="ECO:0000256" key="4">
    <source>
        <dbReference type="ARBA" id="ARBA00022737"/>
    </source>
</evidence>
<evidence type="ECO:0000259" key="8">
    <source>
        <dbReference type="PROSITE" id="PS51202"/>
    </source>
</evidence>
<feature type="transmembrane region" description="Helical" evidence="7">
    <location>
        <begin position="156"/>
        <end position="176"/>
    </location>
</feature>
<evidence type="ECO:0000256" key="6">
    <source>
        <dbReference type="ARBA" id="ARBA00023136"/>
    </source>
</evidence>
<evidence type="ECO:0000256" key="5">
    <source>
        <dbReference type="ARBA" id="ARBA00022989"/>
    </source>
</evidence>
<keyword evidence="4" id="KW-0677">Repeat</keyword>
<dbReference type="InterPro" id="IPR036721">
    <property type="entry name" value="RCK_C_sf"/>
</dbReference>
<feature type="transmembrane region" description="Helical" evidence="7">
    <location>
        <begin position="583"/>
        <end position="601"/>
    </location>
</feature>
<feature type="domain" description="RCK C-terminal" evidence="8">
    <location>
        <begin position="311"/>
        <end position="398"/>
    </location>
</feature>
<feature type="transmembrane region" description="Helical" evidence="7">
    <location>
        <begin position="491"/>
        <end position="514"/>
    </location>
</feature>
<feature type="transmembrane region" description="Helical" evidence="7">
    <location>
        <begin position="415"/>
        <end position="448"/>
    </location>
</feature>
<dbReference type="PANTHER" id="PTHR43652:SF2">
    <property type="entry name" value="BASIC AMINO ACID ANTIPORTER YFCC-RELATED"/>
    <property type="match status" value="1"/>
</dbReference>
<evidence type="ECO:0000256" key="7">
    <source>
        <dbReference type="SAM" id="Phobius"/>
    </source>
</evidence>
<comment type="caution">
    <text evidence="9">The sequence shown here is derived from an EMBL/GenBank/DDBJ whole genome shotgun (WGS) entry which is preliminary data.</text>
</comment>
<feature type="transmembrane region" description="Helical" evidence="7">
    <location>
        <begin position="460"/>
        <end position="479"/>
    </location>
</feature>
<dbReference type="GO" id="GO:0008324">
    <property type="term" value="F:monoatomic cation transmembrane transporter activity"/>
    <property type="evidence" value="ECO:0007669"/>
    <property type="project" value="InterPro"/>
</dbReference>
<dbReference type="Proteomes" id="UP000598997">
    <property type="component" value="Unassembled WGS sequence"/>
</dbReference>
<dbReference type="SUPFAM" id="SSF116726">
    <property type="entry name" value="TrkA C-terminal domain-like"/>
    <property type="match status" value="1"/>
</dbReference>
<sequence>MIPPSPHAIGAMLIAMMAFWFFARGRVRIEIVSLVLIAVLAIGVYFFPIEHEGSYSGLEIAFGGFSHEALIAICSLMILGRGLVVTGALEPAARILIRLWNFSKLLGLLFSLVMGGLMSMFVNDTPVLVLTMPIMINLAIRAGVPASKTLMPMNCAILIGGMATTIGTSTNLLVVSIAEDMGLPRFGIFHFTEIALLAALVALPYLWLVMPHLLPAHSATDEQLTRRFRSILIPTETSSAIGLSLLELREKAGDTLDVAGAIRTGRLQTDPQYIVQSGDSIEVEGTSTQVEDFGSAIKIPLLRAATQEMMKAFAQDDGGDHVTAELVIGADSALIGQTIISAQILDRYGIAVMGVHHPVQDIFPQRLRTDNDRLEIGDVLWVRGSIPALEQIQIGEGVMMLEGAVEIPRTAKASLALLIFAGVVLLAALHLVPIAIAALTGSIVMLATGCVKFDRLGRALSAKVIVLVAASIALGRALLETGAAEWLGSSMALGMQGLPAAVVVAAMMAFATLITNFSSNTAAAAVGTPIAVSLAEQLAIPAEPLVLAVLFGCNLCYATPIAYQTNILIMSAGGYHFRDYVRAGLPLVLLMICTLSVLLVWKYGL</sequence>
<keyword evidence="3 7" id="KW-0812">Transmembrane</keyword>
<evidence type="ECO:0000256" key="2">
    <source>
        <dbReference type="ARBA" id="ARBA00022448"/>
    </source>
</evidence>
<dbReference type="InterPro" id="IPR004680">
    <property type="entry name" value="Cit_transptr-like_dom"/>
</dbReference>
<dbReference type="InterPro" id="IPR051679">
    <property type="entry name" value="DASS-Related_Transporters"/>
</dbReference>
<keyword evidence="5 7" id="KW-1133">Transmembrane helix</keyword>
<organism evidence="9 10">
    <name type="scientific">Croceicoccus pelagius</name>
    <dbReference type="NCBI Taxonomy" id="1703341"/>
    <lineage>
        <taxon>Bacteria</taxon>
        <taxon>Pseudomonadati</taxon>
        <taxon>Pseudomonadota</taxon>
        <taxon>Alphaproteobacteria</taxon>
        <taxon>Sphingomonadales</taxon>
        <taxon>Erythrobacteraceae</taxon>
        <taxon>Croceicoccus</taxon>
    </lineage>
</organism>
<evidence type="ECO:0000256" key="1">
    <source>
        <dbReference type="ARBA" id="ARBA00004141"/>
    </source>
</evidence>
<keyword evidence="6 7" id="KW-0472">Membrane</keyword>
<dbReference type="AlphaFoldDB" id="A0A916YI28"/>